<keyword evidence="5" id="KW-0143">Chaperone</keyword>
<evidence type="ECO:0000256" key="2">
    <source>
        <dbReference type="ARBA" id="ARBA00004514"/>
    </source>
</evidence>
<dbReference type="InterPro" id="IPR021925">
    <property type="entry name" value="BAG6"/>
</dbReference>
<sequence>MIEVTVKTLDAKNHVFTVSEELTVKEFKDEISPTVTIPAVEQRLIFRGRVLQDEKKISEYNVANNTIHLVQRPTQSSGGTQNDEPPRNTGSADDRFNLEGGGGGIIITAGTNPSDRNAIIMGTIGIPTIDIPVSEQSVNATGLRRNSAALRLQNGTEMVNKASSLLQKLEEDDEVARVTSQAENASATESSNMETEHSQSHAPDAGSMELDPDDPASFGRMISQVANAASHAAVLSSVRAFQNSANIGTTGSGQSAQTEGEQSSQVSGNNSQNSSGNPSNNNLNATRRAEAPRLRDMAIALQDLLAFHERLTPFLNFVQNILRENRLHSSDTGELRSVQYTFDTISEVLHYLGHSYHSYSDLMCDFATAPENRRISAPATILVEQSTVVRATIPIAVPTFAAQPNMGQQPTAQQQPTSPHGSTGNAASHNVPNAPTGQLPTFPGMNQTPPPGVNSFHSHGGPGFSINIQSNGMPDLAAILGPALAGAGGGAGMLPFLSLGGLQANLRQQQAQQQNTQSQPQQLTQNQSNSTGQNTASNTTSGSTQATPRSSQPNSNPTGGTTQNPNPMGHLRTEHMPPSFDVLLSCHSHHANRAVQNRRRPDDLQTHISSVRSNSGVASSDSNSSVDIIEGLIDLSVTDTISTKDEKIAYQQTFSELVTMFYFKFLSLIVSSGPNRQFRTSALLLWEEYMSKLFAVFRLCFPNNKRVPEILAKALVEEFLAGMPLVFRSYTHFRLAEYFAFFSAQADSTNMPAEAAGVIFISEEKVRNDETLSTGASVEPSSSVSYNALLAMAERLTAVPPQNSSPSPAASAVAAAAEIPKPIKTTTVPVVDEAMDTDIDNLLDHIPAPFSPEETRLDGPLTNIPSEWRDTVRHDIRRQLGMMDQPPPSPGFCALFPRKN</sequence>
<dbReference type="EMBL" id="CAJVCH010112415">
    <property type="protein sequence ID" value="CAG7724672.1"/>
    <property type="molecule type" value="Genomic_DNA"/>
</dbReference>
<feature type="region of interest" description="Disordered" evidence="7">
    <location>
        <begin position="249"/>
        <end position="284"/>
    </location>
</feature>
<feature type="compositionally biased region" description="Polar residues" evidence="7">
    <location>
        <begin position="178"/>
        <end position="193"/>
    </location>
</feature>
<evidence type="ECO:0000256" key="3">
    <source>
        <dbReference type="ARBA" id="ARBA00022448"/>
    </source>
</evidence>
<dbReference type="Proteomes" id="UP000708208">
    <property type="component" value="Unassembled WGS sequence"/>
</dbReference>
<evidence type="ECO:0000256" key="1">
    <source>
        <dbReference type="ARBA" id="ARBA00004123"/>
    </source>
</evidence>
<dbReference type="OrthoDB" id="8197576at2759"/>
<proteinExistence type="predicted"/>
<dbReference type="GO" id="GO:0036503">
    <property type="term" value="P:ERAD pathway"/>
    <property type="evidence" value="ECO:0007669"/>
    <property type="project" value="TreeGrafter"/>
</dbReference>
<dbReference type="GO" id="GO:0051787">
    <property type="term" value="F:misfolded protein binding"/>
    <property type="evidence" value="ECO:0007669"/>
    <property type="project" value="TreeGrafter"/>
</dbReference>
<keyword evidence="10" id="KW-1185">Reference proteome</keyword>
<dbReference type="PANTHER" id="PTHR15204">
    <property type="entry name" value="LARGE PROLINE-RICH PROTEIN BAG6"/>
    <property type="match status" value="1"/>
</dbReference>
<dbReference type="GO" id="GO:0071818">
    <property type="term" value="C:BAT3 complex"/>
    <property type="evidence" value="ECO:0007669"/>
    <property type="project" value="TreeGrafter"/>
</dbReference>
<accession>A0A8J2JPQ5</accession>
<keyword evidence="4" id="KW-0963">Cytoplasm</keyword>
<feature type="compositionally biased region" description="Polar residues" evidence="7">
    <location>
        <begin position="548"/>
        <end position="566"/>
    </location>
</feature>
<evidence type="ECO:0000313" key="10">
    <source>
        <dbReference type="Proteomes" id="UP000708208"/>
    </source>
</evidence>
<dbReference type="Pfam" id="PF00240">
    <property type="entry name" value="ubiquitin"/>
    <property type="match status" value="1"/>
</dbReference>
<feature type="compositionally biased region" description="Polar residues" evidence="7">
    <location>
        <begin position="249"/>
        <end position="259"/>
    </location>
</feature>
<feature type="region of interest" description="Disordered" evidence="7">
    <location>
        <begin position="404"/>
        <end position="467"/>
    </location>
</feature>
<reference evidence="9" key="1">
    <citation type="submission" date="2021-06" db="EMBL/GenBank/DDBJ databases">
        <authorList>
            <person name="Hodson N. C."/>
            <person name="Mongue J. A."/>
            <person name="Jaron S. K."/>
        </authorList>
    </citation>
    <scope>NUCLEOTIDE SEQUENCE</scope>
</reference>
<dbReference type="GO" id="GO:0031593">
    <property type="term" value="F:polyubiquitin modification-dependent protein binding"/>
    <property type="evidence" value="ECO:0007669"/>
    <property type="project" value="TreeGrafter"/>
</dbReference>
<evidence type="ECO:0000256" key="7">
    <source>
        <dbReference type="SAM" id="MobiDB-lite"/>
    </source>
</evidence>
<dbReference type="Pfam" id="PF12057">
    <property type="entry name" value="BAG6"/>
    <property type="match status" value="1"/>
</dbReference>
<feature type="region of interest" description="Disordered" evidence="7">
    <location>
        <begin position="593"/>
        <end position="623"/>
    </location>
</feature>
<dbReference type="CDD" id="cd01809">
    <property type="entry name" value="Ubl_BAG6"/>
    <property type="match status" value="1"/>
</dbReference>
<organism evidence="9 10">
    <name type="scientific">Allacma fusca</name>
    <dbReference type="NCBI Taxonomy" id="39272"/>
    <lineage>
        <taxon>Eukaryota</taxon>
        <taxon>Metazoa</taxon>
        <taxon>Ecdysozoa</taxon>
        <taxon>Arthropoda</taxon>
        <taxon>Hexapoda</taxon>
        <taxon>Collembola</taxon>
        <taxon>Symphypleona</taxon>
        <taxon>Sminthuridae</taxon>
        <taxon>Allacma</taxon>
    </lineage>
</organism>
<gene>
    <name evidence="9" type="ORF">AFUS01_LOCUS13676</name>
</gene>
<keyword evidence="6" id="KW-0539">Nucleus</keyword>
<name>A0A8J2JPQ5_9HEXA</name>
<comment type="caution">
    <text evidence="9">The sequence shown here is derived from an EMBL/GenBank/DDBJ whole genome shotgun (WGS) entry which is preliminary data.</text>
</comment>
<evidence type="ECO:0000256" key="6">
    <source>
        <dbReference type="ARBA" id="ARBA00023242"/>
    </source>
</evidence>
<feature type="compositionally biased region" description="Low complexity" evidence="7">
    <location>
        <begin position="404"/>
        <end position="419"/>
    </location>
</feature>
<keyword evidence="3" id="KW-0813">Transport</keyword>
<dbReference type="GO" id="GO:0005634">
    <property type="term" value="C:nucleus"/>
    <property type="evidence" value="ECO:0007669"/>
    <property type="project" value="UniProtKB-SubCell"/>
</dbReference>
<protein>
    <recommendedName>
        <fullName evidence="8">Ubiquitin-like domain-containing protein</fullName>
    </recommendedName>
</protein>
<feature type="compositionally biased region" description="Polar residues" evidence="7">
    <location>
        <begin position="420"/>
        <end position="447"/>
    </location>
</feature>
<feature type="compositionally biased region" description="Polar residues" evidence="7">
    <location>
        <begin position="71"/>
        <end position="91"/>
    </location>
</feature>
<dbReference type="PANTHER" id="PTHR15204:SF0">
    <property type="entry name" value="LARGE PROLINE-RICH PROTEIN BAG6"/>
    <property type="match status" value="1"/>
</dbReference>
<evidence type="ECO:0000256" key="4">
    <source>
        <dbReference type="ARBA" id="ARBA00022490"/>
    </source>
</evidence>
<feature type="region of interest" description="Disordered" evidence="7">
    <location>
        <begin position="71"/>
        <end position="99"/>
    </location>
</feature>
<evidence type="ECO:0000259" key="8">
    <source>
        <dbReference type="PROSITE" id="PS50053"/>
    </source>
</evidence>
<evidence type="ECO:0000256" key="5">
    <source>
        <dbReference type="ARBA" id="ARBA00023186"/>
    </source>
</evidence>
<feature type="compositionally biased region" description="Low complexity" evidence="7">
    <location>
        <begin position="609"/>
        <end position="623"/>
    </location>
</feature>
<feature type="compositionally biased region" description="Low complexity" evidence="7">
    <location>
        <begin position="508"/>
        <end position="547"/>
    </location>
</feature>
<comment type="subcellular location">
    <subcellularLocation>
        <location evidence="2">Cytoplasm</location>
        <location evidence="2">Cytosol</location>
    </subcellularLocation>
    <subcellularLocation>
        <location evidence="1">Nucleus</location>
    </subcellularLocation>
</comment>
<dbReference type="PROSITE" id="PS50053">
    <property type="entry name" value="UBIQUITIN_2"/>
    <property type="match status" value="1"/>
</dbReference>
<feature type="domain" description="Ubiquitin-like" evidence="8">
    <location>
        <begin position="2"/>
        <end position="66"/>
    </location>
</feature>
<evidence type="ECO:0000313" key="9">
    <source>
        <dbReference type="EMBL" id="CAG7724672.1"/>
    </source>
</evidence>
<feature type="region of interest" description="Disordered" evidence="7">
    <location>
        <begin position="508"/>
        <end position="576"/>
    </location>
</feature>
<dbReference type="InterPro" id="IPR000626">
    <property type="entry name" value="Ubiquitin-like_dom"/>
</dbReference>
<dbReference type="AlphaFoldDB" id="A0A8J2JPQ5"/>
<feature type="compositionally biased region" description="Low complexity" evidence="7">
    <location>
        <begin position="260"/>
        <end position="282"/>
    </location>
</feature>
<dbReference type="SMART" id="SM00213">
    <property type="entry name" value="UBQ"/>
    <property type="match status" value="1"/>
</dbReference>
<feature type="region of interest" description="Disordered" evidence="7">
    <location>
        <begin position="174"/>
        <end position="218"/>
    </location>
</feature>